<dbReference type="Proteomes" id="UP000001473">
    <property type="component" value="Chromosome"/>
</dbReference>
<dbReference type="HOGENOM" id="CLU_688334_0_0_11"/>
<protein>
    <submittedName>
        <fullName evidence="1">Uncharacterized protein</fullName>
    </submittedName>
</protein>
<proteinExistence type="predicted"/>
<evidence type="ECO:0000313" key="1">
    <source>
        <dbReference type="EMBL" id="ACR18003.1"/>
    </source>
</evidence>
<gene>
    <name evidence="1" type="ordered locus">ckrop_1259</name>
</gene>
<dbReference type="eggNOG" id="COG0620">
    <property type="taxonomic scope" value="Bacteria"/>
</dbReference>
<organism evidence="1 2">
    <name type="scientific">Corynebacterium kroppenstedtii (strain DSM 44385 / JCM 11950 / CIP 105744 / CCUG 35717)</name>
    <dbReference type="NCBI Taxonomy" id="645127"/>
    <lineage>
        <taxon>Bacteria</taxon>
        <taxon>Bacillati</taxon>
        <taxon>Actinomycetota</taxon>
        <taxon>Actinomycetes</taxon>
        <taxon>Mycobacteriales</taxon>
        <taxon>Corynebacteriaceae</taxon>
        <taxon>Corynebacterium</taxon>
    </lineage>
</organism>
<dbReference type="EMBL" id="CP001620">
    <property type="protein sequence ID" value="ACR18003.1"/>
    <property type="molecule type" value="Genomic_DNA"/>
</dbReference>
<dbReference type="KEGG" id="ckp:ckrop_1259"/>
<sequence length="400" mass="42688">MLAMNQNSGGATWASGWGALVTRDPREAARIIAGEAALPFIPQLINRGVGSSLSGSTLSLLSSSYIQGPRSWQMSGPTVASRRRNDEIHRDIDVHEEAWEGGSALSSQEMKVQVMGPWSLAVATELSDGHRIVSDRSAVRGFHDEWSGGVAEYLSEIHRRFGKRIVLHMEEPYVGTLVRGRIAGTTDWDIIPPVHNDVLSTEWDRTIGSVFDELGGVTTDDASHGVVAGVVMSCGASLPDDLEMPAWAMPLIGLDELERAVADGSSTHHMLDRVGELIDADGRSLGIGVAGDNGAADDAAGIVRGATADGVGASAGVDTGDHDRDQAIVTTAYASEDPARDRAVRIARVWKAMGINPTLMGERVSIVEGHGRRGREQSTAESLRLADDVRDMLRRDSGDL</sequence>
<name>C4LJJ8_CORK4</name>
<dbReference type="STRING" id="645127.ckrop_1259"/>
<reference evidence="1 2" key="1">
    <citation type="journal article" date="2008" name="J. Biotechnol.">
        <title>Ultrafast pyrosequencing of Corynebacterium kroppenstedtii DSM44385 revealed insights into the physiology of a lipophilic corynebacterium that lacks mycolic acids.</title>
        <authorList>
            <person name="Tauch A."/>
            <person name="Schneider J."/>
            <person name="Szczepanowski R."/>
            <person name="Tilker A."/>
            <person name="Viehoever P."/>
            <person name="Gartemann K.-H."/>
            <person name="Arnold W."/>
            <person name="Blom J."/>
            <person name="Brinkrolf K."/>
            <person name="Brune I."/>
            <person name="Goetker S."/>
            <person name="Weisshaar B."/>
            <person name="Goesmann A."/>
            <person name="Droege M."/>
            <person name="Puehler A."/>
        </authorList>
    </citation>
    <scope>NUCLEOTIDE SEQUENCE [LARGE SCALE GENOMIC DNA]</scope>
    <source>
        <strain evidence="2">DSM 44385 / JCM 11950 / CIP 105744 / CCUG 35717</strain>
    </source>
</reference>
<keyword evidence="2" id="KW-1185">Reference proteome</keyword>
<accession>C4LJJ8</accession>
<evidence type="ECO:0000313" key="2">
    <source>
        <dbReference type="Proteomes" id="UP000001473"/>
    </source>
</evidence>
<dbReference type="AlphaFoldDB" id="C4LJJ8"/>